<keyword evidence="2" id="KW-1185">Reference proteome</keyword>
<dbReference type="AlphaFoldDB" id="A0A182MPP0"/>
<name>A0A182MPP0_9DIPT</name>
<dbReference type="Proteomes" id="UP000075883">
    <property type="component" value="Unassembled WGS sequence"/>
</dbReference>
<dbReference type="VEuPathDB" id="VectorBase:ACUA023304"/>
<reference evidence="1" key="2">
    <citation type="submission" date="2020-05" db="UniProtKB">
        <authorList>
            <consortium name="EnsemblMetazoa"/>
        </authorList>
    </citation>
    <scope>IDENTIFICATION</scope>
    <source>
        <strain evidence="1">A-37</strain>
    </source>
</reference>
<organism evidence="1 2">
    <name type="scientific">Anopheles culicifacies</name>
    <dbReference type="NCBI Taxonomy" id="139723"/>
    <lineage>
        <taxon>Eukaryota</taxon>
        <taxon>Metazoa</taxon>
        <taxon>Ecdysozoa</taxon>
        <taxon>Arthropoda</taxon>
        <taxon>Hexapoda</taxon>
        <taxon>Insecta</taxon>
        <taxon>Pterygota</taxon>
        <taxon>Neoptera</taxon>
        <taxon>Endopterygota</taxon>
        <taxon>Diptera</taxon>
        <taxon>Nematocera</taxon>
        <taxon>Culicoidea</taxon>
        <taxon>Culicidae</taxon>
        <taxon>Anophelinae</taxon>
        <taxon>Anopheles</taxon>
        <taxon>culicifacies species complex</taxon>
    </lineage>
</organism>
<protein>
    <submittedName>
        <fullName evidence="1">Uncharacterized protein</fullName>
    </submittedName>
</protein>
<proteinExistence type="predicted"/>
<dbReference type="EnsemblMetazoa" id="ACUA023304-RA">
    <property type="protein sequence ID" value="ACUA023304-PA"/>
    <property type="gene ID" value="ACUA023304"/>
</dbReference>
<accession>A0A182MPP0</accession>
<dbReference type="EMBL" id="AXCM01001771">
    <property type="status" value="NOT_ANNOTATED_CDS"/>
    <property type="molecule type" value="Genomic_DNA"/>
</dbReference>
<evidence type="ECO:0000313" key="1">
    <source>
        <dbReference type="EnsemblMetazoa" id="ACUA023304-PA"/>
    </source>
</evidence>
<sequence>MLLCLQGLGTSSHYVHYHHGLYTKCWDPNHTIALTCTRTVIQPTITETVPVTNFATVTNTANTYTFVTPSPVQVTEMSTSTLTATVATVTPSTTVSSTTTNTVTSTPPLASTTISTTSTIVVSTTVVVRTTITTTSTKLGSVVKRSTTRNNLQTAHMSAWLAFGASHASNAFIRIYRSACTLLHVLQDHQVRSSIPP</sequence>
<evidence type="ECO:0000313" key="2">
    <source>
        <dbReference type="Proteomes" id="UP000075883"/>
    </source>
</evidence>
<reference evidence="2" key="1">
    <citation type="submission" date="2013-09" db="EMBL/GenBank/DDBJ databases">
        <title>The Genome Sequence of Anopheles culicifacies species A.</title>
        <authorList>
            <consortium name="The Broad Institute Genomics Platform"/>
            <person name="Neafsey D.E."/>
            <person name="Besansky N."/>
            <person name="Howell P."/>
            <person name="Walton C."/>
            <person name="Young S.K."/>
            <person name="Zeng Q."/>
            <person name="Gargeya S."/>
            <person name="Fitzgerald M."/>
            <person name="Haas B."/>
            <person name="Abouelleil A."/>
            <person name="Allen A.W."/>
            <person name="Alvarado L."/>
            <person name="Arachchi H.M."/>
            <person name="Berlin A.M."/>
            <person name="Chapman S.B."/>
            <person name="Gainer-Dewar J."/>
            <person name="Goldberg J."/>
            <person name="Griggs A."/>
            <person name="Gujja S."/>
            <person name="Hansen M."/>
            <person name="Howarth C."/>
            <person name="Imamovic A."/>
            <person name="Ireland A."/>
            <person name="Larimer J."/>
            <person name="McCowan C."/>
            <person name="Murphy C."/>
            <person name="Pearson M."/>
            <person name="Poon T.W."/>
            <person name="Priest M."/>
            <person name="Roberts A."/>
            <person name="Saif S."/>
            <person name="Shea T."/>
            <person name="Sisk P."/>
            <person name="Sykes S."/>
            <person name="Wortman J."/>
            <person name="Nusbaum C."/>
            <person name="Birren B."/>
        </authorList>
    </citation>
    <scope>NUCLEOTIDE SEQUENCE [LARGE SCALE GENOMIC DNA]</scope>
    <source>
        <strain evidence="2">A-37</strain>
    </source>
</reference>